<keyword evidence="3" id="KW-1185">Reference proteome</keyword>
<dbReference type="PROSITE" id="PS51747">
    <property type="entry name" value="CYT_DCMP_DEAMINASES_2"/>
    <property type="match status" value="1"/>
</dbReference>
<dbReference type="Proteomes" id="UP000799439">
    <property type="component" value="Unassembled WGS sequence"/>
</dbReference>
<dbReference type="CDD" id="cd01285">
    <property type="entry name" value="nucleoside_deaminase"/>
    <property type="match status" value="1"/>
</dbReference>
<dbReference type="GO" id="GO:0005634">
    <property type="term" value="C:nucleus"/>
    <property type="evidence" value="ECO:0007669"/>
    <property type="project" value="TreeGrafter"/>
</dbReference>
<dbReference type="AlphaFoldDB" id="A0A9P4IZH0"/>
<reference evidence="2" key="1">
    <citation type="journal article" date="2020" name="Stud. Mycol.">
        <title>101 Dothideomycetes genomes: a test case for predicting lifestyles and emergence of pathogens.</title>
        <authorList>
            <person name="Haridas S."/>
            <person name="Albert R."/>
            <person name="Binder M."/>
            <person name="Bloem J."/>
            <person name="Labutti K."/>
            <person name="Salamov A."/>
            <person name="Andreopoulos B."/>
            <person name="Baker S."/>
            <person name="Barry K."/>
            <person name="Bills G."/>
            <person name="Bluhm B."/>
            <person name="Cannon C."/>
            <person name="Castanera R."/>
            <person name="Culley D."/>
            <person name="Daum C."/>
            <person name="Ezra D."/>
            <person name="Gonzalez J."/>
            <person name="Henrissat B."/>
            <person name="Kuo A."/>
            <person name="Liang C."/>
            <person name="Lipzen A."/>
            <person name="Lutzoni F."/>
            <person name="Magnuson J."/>
            <person name="Mondo S."/>
            <person name="Nolan M."/>
            <person name="Ohm R."/>
            <person name="Pangilinan J."/>
            <person name="Park H.-J."/>
            <person name="Ramirez L."/>
            <person name="Alfaro M."/>
            <person name="Sun H."/>
            <person name="Tritt A."/>
            <person name="Yoshinaga Y."/>
            <person name="Zwiers L.-H."/>
            <person name="Turgeon B."/>
            <person name="Goodwin S."/>
            <person name="Spatafora J."/>
            <person name="Crous P."/>
            <person name="Grigoriev I."/>
        </authorList>
    </citation>
    <scope>NUCLEOTIDE SEQUENCE</scope>
    <source>
        <strain evidence="2">CBS 260.36</strain>
    </source>
</reference>
<evidence type="ECO:0000313" key="2">
    <source>
        <dbReference type="EMBL" id="KAF2152431.1"/>
    </source>
</evidence>
<dbReference type="GO" id="GO:0005737">
    <property type="term" value="C:cytoplasm"/>
    <property type="evidence" value="ECO:0007669"/>
    <property type="project" value="TreeGrafter"/>
</dbReference>
<gene>
    <name evidence="2" type="ORF">K461DRAFT_225717</name>
</gene>
<accession>A0A9P4IZH0</accession>
<sequence>MSADEIGYQIALQEARDSMAVGGQPIGSSIVDTDGNVIGKGHNMVMQTGSPIFHAETSAFHSVLHKPRSIFEGTTLYTTLSPCSMCTGAIIFFKVKKVVIGENYHMSGREDFLRQHGIEVVVLGHKPTQELLASYIENHEVDW</sequence>
<dbReference type="InterPro" id="IPR016193">
    <property type="entry name" value="Cytidine_deaminase-like"/>
</dbReference>
<organism evidence="2 3">
    <name type="scientific">Myriangium duriaei CBS 260.36</name>
    <dbReference type="NCBI Taxonomy" id="1168546"/>
    <lineage>
        <taxon>Eukaryota</taxon>
        <taxon>Fungi</taxon>
        <taxon>Dikarya</taxon>
        <taxon>Ascomycota</taxon>
        <taxon>Pezizomycotina</taxon>
        <taxon>Dothideomycetes</taxon>
        <taxon>Dothideomycetidae</taxon>
        <taxon>Myriangiales</taxon>
        <taxon>Myriangiaceae</taxon>
        <taxon>Myriangium</taxon>
    </lineage>
</organism>
<dbReference type="Pfam" id="PF00383">
    <property type="entry name" value="dCMP_cyt_deam_1"/>
    <property type="match status" value="1"/>
</dbReference>
<dbReference type="GO" id="GO:0008655">
    <property type="term" value="P:pyrimidine-containing compound salvage"/>
    <property type="evidence" value="ECO:0007669"/>
    <property type="project" value="TreeGrafter"/>
</dbReference>
<proteinExistence type="predicted"/>
<dbReference type="Gene3D" id="3.40.140.10">
    <property type="entry name" value="Cytidine Deaminase, domain 2"/>
    <property type="match status" value="1"/>
</dbReference>
<feature type="domain" description="CMP/dCMP-type deaminase" evidence="1">
    <location>
        <begin position="2"/>
        <end position="121"/>
    </location>
</feature>
<dbReference type="GO" id="GO:0004131">
    <property type="term" value="F:cytosine deaminase activity"/>
    <property type="evidence" value="ECO:0007669"/>
    <property type="project" value="TreeGrafter"/>
</dbReference>
<dbReference type="GO" id="GO:0046087">
    <property type="term" value="P:cytidine metabolic process"/>
    <property type="evidence" value="ECO:0007669"/>
    <property type="project" value="TreeGrafter"/>
</dbReference>
<dbReference type="EMBL" id="ML996086">
    <property type="protein sequence ID" value="KAF2152431.1"/>
    <property type="molecule type" value="Genomic_DNA"/>
</dbReference>
<dbReference type="PANTHER" id="PTHR11079:SF190">
    <property type="entry name" value="CYTOSINE DEAMINASE"/>
    <property type="match status" value="1"/>
</dbReference>
<comment type="caution">
    <text evidence="2">The sequence shown here is derived from an EMBL/GenBank/DDBJ whole genome shotgun (WGS) entry which is preliminary data.</text>
</comment>
<dbReference type="SUPFAM" id="SSF53927">
    <property type="entry name" value="Cytidine deaminase-like"/>
    <property type="match status" value="1"/>
</dbReference>
<evidence type="ECO:0000313" key="3">
    <source>
        <dbReference type="Proteomes" id="UP000799439"/>
    </source>
</evidence>
<protein>
    <submittedName>
        <fullName evidence="2">Cytidine deaminase-like protein</fullName>
    </submittedName>
</protein>
<dbReference type="PANTHER" id="PTHR11079">
    <property type="entry name" value="CYTOSINE DEAMINASE FAMILY MEMBER"/>
    <property type="match status" value="1"/>
</dbReference>
<dbReference type="InterPro" id="IPR002125">
    <property type="entry name" value="CMP_dCMP_dom"/>
</dbReference>
<evidence type="ECO:0000259" key="1">
    <source>
        <dbReference type="PROSITE" id="PS51747"/>
    </source>
</evidence>
<dbReference type="GO" id="GO:0019858">
    <property type="term" value="P:cytosine metabolic process"/>
    <property type="evidence" value="ECO:0007669"/>
    <property type="project" value="TreeGrafter"/>
</dbReference>
<name>A0A9P4IZH0_9PEZI</name>
<dbReference type="GO" id="GO:0008835">
    <property type="term" value="F:diaminohydroxyphosphoribosylaminopyrimidine deaminase activity"/>
    <property type="evidence" value="ECO:0007669"/>
    <property type="project" value="TreeGrafter"/>
</dbReference>
<dbReference type="OrthoDB" id="408702at2759"/>